<dbReference type="EMBL" id="ML977181">
    <property type="protein sequence ID" value="KAF1982720.1"/>
    <property type="molecule type" value="Genomic_DNA"/>
</dbReference>
<proteinExistence type="predicted"/>
<evidence type="ECO:0000313" key="1">
    <source>
        <dbReference type="EMBL" id="KAF1982720.1"/>
    </source>
</evidence>
<evidence type="ECO:0000313" key="2">
    <source>
        <dbReference type="Proteomes" id="UP000800041"/>
    </source>
</evidence>
<protein>
    <submittedName>
        <fullName evidence="1">Uncharacterized protein</fullName>
    </submittedName>
</protein>
<reference evidence="1" key="1">
    <citation type="journal article" date="2020" name="Stud. Mycol.">
        <title>101 Dothideomycetes genomes: a test case for predicting lifestyles and emergence of pathogens.</title>
        <authorList>
            <person name="Haridas S."/>
            <person name="Albert R."/>
            <person name="Binder M."/>
            <person name="Bloem J."/>
            <person name="Labutti K."/>
            <person name="Salamov A."/>
            <person name="Andreopoulos B."/>
            <person name="Baker S."/>
            <person name="Barry K."/>
            <person name="Bills G."/>
            <person name="Bluhm B."/>
            <person name="Cannon C."/>
            <person name="Castanera R."/>
            <person name="Culley D."/>
            <person name="Daum C."/>
            <person name="Ezra D."/>
            <person name="Gonzalez J."/>
            <person name="Henrissat B."/>
            <person name="Kuo A."/>
            <person name="Liang C."/>
            <person name="Lipzen A."/>
            <person name="Lutzoni F."/>
            <person name="Magnuson J."/>
            <person name="Mondo S."/>
            <person name="Nolan M."/>
            <person name="Ohm R."/>
            <person name="Pangilinan J."/>
            <person name="Park H.-J."/>
            <person name="Ramirez L."/>
            <person name="Alfaro M."/>
            <person name="Sun H."/>
            <person name="Tritt A."/>
            <person name="Yoshinaga Y."/>
            <person name="Zwiers L.-H."/>
            <person name="Turgeon B."/>
            <person name="Goodwin S."/>
            <person name="Spatafora J."/>
            <person name="Crous P."/>
            <person name="Grigoriev I."/>
        </authorList>
    </citation>
    <scope>NUCLEOTIDE SEQUENCE</scope>
    <source>
        <strain evidence="1">CBS 113979</strain>
    </source>
</reference>
<name>A0A6G1GPI9_9PEZI</name>
<accession>A0A6G1GPI9</accession>
<keyword evidence="2" id="KW-1185">Reference proteome</keyword>
<dbReference type="Proteomes" id="UP000800041">
    <property type="component" value="Unassembled WGS sequence"/>
</dbReference>
<gene>
    <name evidence="1" type="ORF">K402DRAFT_188738</name>
</gene>
<dbReference type="AlphaFoldDB" id="A0A6G1GPI9"/>
<sequence>MGLNDAIMFTVMGSCFINEMAFVHIRVATYPISNTNILLHLCVPWLGTTGYTVNAFRNFDSSGEKLLAPYEVRRLPRSCRKSPSRHFRKPAAPWTTCLKL</sequence>
<organism evidence="1 2">
    <name type="scientific">Aulographum hederae CBS 113979</name>
    <dbReference type="NCBI Taxonomy" id="1176131"/>
    <lineage>
        <taxon>Eukaryota</taxon>
        <taxon>Fungi</taxon>
        <taxon>Dikarya</taxon>
        <taxon>Ascomycota</taxon>
        <taxon>Pezizomycotina</taxon>
        <taxon>Dothideomycetes</taxon>
        <taxon>Pleosporomycetidae</taxon>
        <taxon>Aulographales</taxon>
        <taxon>Aulographaceae</taxon>
    </lineage>
</organism>